<reference evidence="2 3" key="1">
    <citation type="journal article" date="2012" name="Front. Microbiol.">
        <title>Redundancy and modularity in membrane-associated dissimilatory nitrate reduction in Bacillus.</title>
        <authorList>
            <person name="Heylen K."/>
            <person name="Keltjens J."/>
        </authorList>
    </citation>
    <scope>NUCLEOTIDE SEQUENCE [LARGE SCALE GENOMIC DNA]</scope>
    <source>
        <strain evidence="2 3">LMG 9581</strain>
    </source>
</reference>
<feature type="chain" id="PRO_5003894040" evidence="1">
    <location>
        <begin position="24"/>
        <end position="144"/>
    </location>
</feature>
<evidence type="ECO:0000313" key="3">
    <source>
        <dbReference type="Proteomes" id="UP000006315"/>
    </source>
</evidence>
<dbReference type="STRING" id="1131731.BAZO_01382"/>
<organism evidence="2 3">
    <name type="scientific">Schinkia azotoformans LMG 9581</name>
    <dbReference type="NCBI Taxonomy" id="1131731"/>
    <lineage>
        <taxon>Bacteria</taxon>
        <taxon>Bacillati</taxon>
        <taxon>Bacillota</taxon>
        <taxon>Bacilli</taxon>
        <taxon>Bacillales</taxon>
        <taxon>Bacillaceae</taxon>
        <taxon>Calidifontibacillus/Schinkia group</taxon>
        <taxon>Schinkia</taxon>
    </lineage>
</organism>
<keyword evidence="3" id="KW-1185">Reference proteome</keyword>
<name>K6DQD3_SCHAZ</name>
<evidence type="ECO:0000256" key="1">
    <source>
        <dbReference type="SAM" id="SignalP"/>
    </source>
</evidence>
<sequence length="144" mass="16984">MKRLFFLLMIISFFSFPLINAYAQPTECPKVNEIEKTSIKDKTDFLKALQMIVPKTYQKDDFAKFYTDWRVITATPFPLTVGNEKDEGYYGMAKNFCGKEVADQSWLVRLYFPKWEGKSASNLEGQIFLAKSKEKGWFVWFRYH</sequence>
<keyword evidence="1" id="KW-0732">Signal</keyword>
<dbReference type="PATRIC" id="fig|1131731.3.peg.290"/>
<protein>
    <submittedName>
        <fullName evidence="2">Uncharacterized protein</fullName>
    </submittedName>
</protein>
<proteinExistence type="predicted"/>
<dbReference type="Proteomes" id="UP000006315">
    <property type="component" value="Unassembled WGS sequence"/>
</dbReference>
<feature type="signal peptide" evidence="1">
    <location>
        <begin position="1"/>
        <end position="23"/>
    </location>
</feature>
<gene>
    <name evidence="2" type="ORF">BAZO_01382</name>
</gene>
<comment type="caution">
    <text evidence="2">The sequence shown here is derived from an EMBL/GenBank/DDBJ whole genome shotgun (WGS) entry which is preliminary data.</text>
</comment>
<dbReference type="RefSeq" id="WP_003329394.1">
    <property type="nucleotide sequence ID" value="NZ_AJLR01000010.1"/>
</dbReference>
<dbReference type="EMBL" id="AJLR01000010">
    <property type="protein sequence ID" value="EKN70408.1"/>
    <property type="molecule type" value="Genomic_DNA"/>
</dbReference>
<accession>K6DQD3</accession>
<dbReference type="AlphaFoldDB" id="K6DQD3"/>
<evidence type="ECO:0000313" key="2">
    <source>
        <dbReference type="EMBL" id="EKN70408.1"/>
    </source>
</evidence>